<accession>A0AAV1Z5K3</accession>
<organism evidence="2 3">
    <name type="scientific">Larinioides sclopetarius</name>
    <dbReference type="NCBI Taxonomy" id="280406"/>
    <lineage>
        <taxon>Eukaryota</taxon>
        <taxon>Metazoa</taxon>
        <taxon>Ecdysozoa</taxon>
        <taxon>Arthropoda</taxon>
        <taxon>Chelicerata</taxon>
        <taxon>Arachnida</taxon>
        <taxon>Araneae</taxon>
        <taxon>Araneomorphae</taxon>
        <taxon>Entelegynae</taxon>
        <taxon>Araneoidea</taxon>
        <taxon>Araneidae</taxon>
        <taxon>Larinioides</taxon>
    </lineage>
</organism>
<protein>
    <recommendedName>
        <fullName evidence="4">Cytochrome c biogenesis FC</fullName>
    </recommendedName>
</protein>
<evidence type="ECO:0008006" key="4">
    <source>
        <dbReference type="Google" id="ProtNLM"/>
    </source>
</evidence>
<dbReference type="EMBL" id="CAXIEN010000024">
    <property type="protein sequence ID" value="CAL1266633.1"/>
    <property type="molecule type" value="Genomic_DNA"/>
</dbReference>
<proteinExistence type="predicted"/>
<dbReference type="Proteomes" id="UP001497382">
    <property type="component" value="Unassembled WGS sequence"/>
</dbReference>
<gene>
    <name evidence="2" type="ORF">LARSCL_LOCUS3209</name>
</gene>
<comment type="caution">
    <text evidence="2">The sequence shown here is derived from an EMBL/GenBank/DDBJ whole genome shotgun (WGS) entry which is preliminary data.</text>
</comment>
<sequence>MTRYLPTDARTITSRGKVRTVILFTMKDYDIYHNSQYNRIILLLMISSSPKKRFVTRHSNTEEPLIYARDPACYWPLKRTAAETRNRKKNKPESFSLWFHVSAVPRLCKKGLDTDLSLLLIMRRTHVRERDDLARGTGLLPPSALAQRGQALSLERWGREGMSSLCVRTVSPFSAGAFLVTGRLIILLDLSGAGATGHGLTSLEIPLYLYKYGVKHSRFIRNLSRIKHELPKDADFFLPPFVYHCTADDFGSQYEKPTSQSTPSQDASGSSERGISTPVPRVTAAICYGAPETVMGIHRTLLFLFLCGGGSWFALPLHQHPFIQRFLS</sequence>
<evidence type="ECO:0000313" key="2">
    <source>
        <dbReference type="EMBL" id="CAL1266633.1"/>
    </source>
</evidence>
<feature type="region of interest" description="Disordered" evidence="1">
    <location>
        <begin position="253"/>
        <end position="276"/>
    </location>
</feature>
<evidence type="ECO:0000256" key="1">
    <source>
        <dbReference type="SAM" id="MobiDB-lite"/>
    </source>
</evidence>
<feature type="compositionally biased region" description="Polar residues" evidence="1">
    <location>
        <begin position="255"/>
        <end position="274"/>
    </location>
</feature>
<evidence type="ECO:0000313" key="3">
    <source>
        <dbReference type="Proteomes" id="UP001497382"/>
    </source>
</evidence>
<keyword evidence="3" id="KW-1185">Reference proteome</keyword>
<reference evidence="2 3" key="1">
    <citation type="submission" date="2024-04" db="EMBL/GenBank/DDBJ databases">
        <authorList>
            <person name="Rising A."/>
            <person name="Reimegard J."/>
            <person name="Sonavane S."/>
            <person name="Akerstrom W."/>
            <person name="Nylinder S."/>
            <person name="Hedman E."/>
            <person name="Kallberg Y."/>
        </authorList>
    </citation>
    <scope>NUCLEOTIDE SEQUENCE [LARGE SCALE GENOMIC DNA]</scope>
</reference>
<dbReference type="AlphaFoldDB" id="A0AAV1Z5K3"/>
<name>A0AAV1Z5K3_9ARAC</name>